<dbReference type="NCBIfam" id="TIGR03467">
    <property type="entry name" value="HpnE"/>
    <property type="match status" value="1"/>
</dbReference>
<evidence type="ECO:0000259" key="4">
    <source>
        <dbReference type="Pfam" id="PF01593"/>
    </source>
</evidence>
<gene>
    <name evidence="5" type="ORF">CARN3_1148</name>
</gene>
<feature type="compositionally biased region" description="Low complexity" evidence="3">
    <location>
        <begin position="18"/>
        <end position="30"/>
    </location>
</feature>
<evidence type="ECO:0000256" key="3">
    <source>
        <dbReference type="SAM" id="MobiDB-lite"/>
    </source>
</evidence>
<feature type="domain" description="Amine oxidase" evidence="4">
    <location>
        <begin position="41"/>
        <end position="468"/>
    </location>
</feature>
<dbReference type="InterPro" id="IPR017830">
    <property type="entry name" value="SQase_HpnE"/>
</dbReference>
<dbReference type="GO" id="GO:0016491">
    <property type="term" value="F:oxidoreductase activity"/>
    <property type="evidence" value="ECO:0007669"/>
    <property type="project" value="UniProtKB-KW"/>
</dbReference>
<accession>E6PYZ4</accession>
<evidence type="ECO:0000256" key="1">
    <source>
        <dbReference type="ARBA" id="ARBA00001974"/>
    </source>
</evidence>
<comment type="caution">
    <text evidence="5">The sequence shown here is derived from an EMBL/GenBank/DDBJ whole genome shotgun (WGS) entry which is preliminary data.</text>
</comment>
<dbReference type="InterPro" id="IPR050464">
    <property type="entry name" value="Zeta_carotene_desat/Oxidored"/>
</dbReference>
<feature type="region of interest" description="Disordered" evidence="3">
    <location>
        <begin position="1"/>
        <end position="30"/>
    </location>
</feature>
<dbReference type="Pfam" id="PF01593">
    <property type="entry name" value="Amino_oxidase"/>
    <property type="match status" value="1"/>
</dbReference>
<proteinExistence type="predicted"/>
<dbReference type="InterPro" id="IPR002937">
    <property type="entry name" value="Amino_oxidase"/>
</dbReference>
<dbReference type="PANTHER" id="PTHR42923">
    <property type="entry name" value="PROTOPORPHYRINOGEN OXIDASE"/>
    <property type="match status" value="1"/>
</dbReference>
<dbReference type="InterPro" id="IPR001613">
    <property type="entry name" value="Flavin_amine_oxidase"/>
</dbReference>
<dbReference type="PANTHER" id="PTHR42923:SF47">
    <property type="entry name" value="BLR3003 PROTEIN"/>
    <property type="match status" value="1"/>
</dbReference>
<comment type="cofactor">
    <cofactor evidence="1">
        <name>FAD</name>
        <dbReference type="ChEBI" id="CHEBI:57692"/>
    </cofactor>
</comment>
<sequence length="493" mass="53982">MHDEANVSPQGKSEHEQQNPAPQSSSPNASQNSVLVVGAGVAGLSAACALADAGFQVTLVERRGYLGGRASSYLHPSTGEVIDNCQHVLFGCCTNLIDLYKRLGVADKIFWDSRMTLIEPGGRRSVLEPANLPAPLHGLPSILTAKCFTVSDKLSLLWAFTCLMFTAGTDPQRSLFDWIESHLQSSGSIKRFWELVIASALNADLDQIALPYAHKVIRELFMNSARAGAMGMSKIPLSDLYAGAASYLESRRGRILLNTNIREAAWSGDQRCWTLKSNTTEFSAEHLVLALPFEATAKLLPAMPRNPQVTALEDSMKKLVHWPICSVHLWFDREITELDHAVLLDRDIHWMYHKSRWQPSRLAAGSYVELVISASRGFAALSREQALHRATTQLAEFFPAVRSARLLKSTLVKEVRATFGVPPGIDDLRPTAASPWPQCFLAGDWVQTGWPATMEGAVRSGYLAAEALCHSLGDPRGILVPDLAPTGLMKIFG</sequence>
<dbReference type="SUPFAM" id="SSF51905">
    <property type="entry name" value="FAD/NAD(P)-binding domain"/>
    <property type="match status" value="1"/>
</dbReference>
<dbReference type="Gene3D" id="3.50.50.60">
    <property type="entry name" value="FAD/NAD(P)-binding domain"/>
    <property type="match status" value="1"/>
</dbReference>
<dbReference type="InterPro" id="IPR036188">
    <property type="entry name" value="FAD/NAD-bd_sf"/>
</dbReference>
<dbReference type="PRINTS" id="PR00757">
    <property type="entry name" value="AMINEOXDASEF"/>
</dbReference>
<keyword evidence="2 5" id="KW-0560">Oxidoreductase</keyword>
<organism evidence="5">
    <name type="scientific">mine drainage metagenome</name>
    <dbReference type="NCBI Taxonomy" id="410659"/>
    <lineage>
        <taxon>unclassified sequences</taxon>
        <taxon>metagenomes</taxon>
        <taxon>ecological metagenomes</taxon>
    </lineage>
</organism>
<evidence type="ECO:0000256" key="2">
    <source>
        <dbReference type="ARBA" id="ARBA00023002"/>
    </source>
</evidence>
<name>E6PYZ4_9ZZZZ</name>
<dbReference type="EC" id="1.14.99.30" evidence="5"/>
<reference evidence="5" key="1">
    <citation type="submission" date="2009-10" db="EMBL/GenBank/DDBJ databases">
        <title>Diversity of trophic interactions inside an arsenic-rich microbial ecosystem.</title>
        <authorList>
            <person name="Bertin P.N."/>
            <person name="Heinrich-Salmeron A."/>
            <person name="Pelletier E."/>
            <person name="Goulhen-Chollet F."/>
            <person name="Arsene-Ploetze F."/>
            <person name="Gallien S."/>
            <person name="Calteau A."/>
            <person name="Vallenet D."/>
            <person name="Casiot C."/>
            <person name="Chane-Woon-Ming B."/>
            <person name="Giloteaux L."/>
            <person name="Barakat M."/>
            <person name="Bonnefoy V."/>
            <person name="Bruneel O."/>
            <person name="Chandler M."/>
            <person name="Cleiss J."/>
            <person name="Duran R."/>
            <person name="Elbaz-Poulichet F."/>
            <person name="Fonknechten N."/>
            <person name="Lauga B."/>
            <person name="Mornico D."/>
            <person name="Ortet P."/>
            <person name="Schaeffer C."/>
            <person name="Siguier P."/>
            <person name="Alexander Thil Smith A."/>
            <person name="Van Dorsselaer A."/>
            <person name="Weissenbach J."/>
            <person name="Medigue C."/>
            <person name="Le Paslier D."/>
        </authorList>
    </citation>
    <scope>NUCLEOTIDE SEQUENCE</scope>
</reference>
<evidence type="ECO:0000313" key="5">
    <source>
        <dbReference type="EMBL" id="CBI00153.1"/>
    </source>
</evidence>
<dbReference type="EMBL" id="CABN01000098">
    <property type="protein sequence ID" value="CBI00153.1"/>
    <property type="molecule type" value="Genomic_DNA"/>
</dbReference>
<protein>
    <submittedName>
        <fullName evidence="5">Carotene 7,8-desaturase</fullName>
        <ecNumber evidence="5">1.14.99.30</ecNumber>
    </submittedName>
</protein>
<dbReference type="AlphaFoldDB" id="E6PYZ4"/>